<gene>
    <name evidence="1" type="ORF">QW060_27315</name>
</gene>
<evidence type="ECO:0000313" key="1">
    <source>
        <dbReference type="EMBL" id="MDN3710508.1"/>
    </source>
</evidence>
<sequence>MGWGIIRLNKFDNISSEYIGGQERLDVLAKMKEFPIIDQNVYYTLRIKDGIAIVDFDKNE</sequence>
<evidence type="ECO:0000313" key="2">
    <source>
        <dbReference type="Proteomes" id="UP001242368"/>
    </source>
</evidence>
<comment type="caution">
    <text evidence="1">The sequence shown here is derived from an EMBL/GenBank/DDBJ whole genome shotgun (WGS) entry which is preliminary data.</text>
</comment>
<organism evidence="1 2">
    <name type="scientific">Paenimyroides ceti</name>
    <dbReference type="NCBI Taxonomy" id="395087"/>
    <lineage>
        <taxon>Bacteria</taxon>
        <taxon>Pseudomonadati</taxon>
        <taxon>Bacteroidota</taxon>
        <taxon>Flavobacteriia</taxon>
        <taxon>Flavobacteriales</taxon>
        <taxon>Flavobacteriaceae</taxon>
        <taxon>Paenimyroides</taxon>
    </lineage>
</organism>
<dbReference type="RefSeq" id="WP_290365636.1">
    <property type="nucleotide sequence ID" value="NZ_JAUFQU010000092.1"/>
</dbReference>
<dbReference type="Proteomes" id="UP001242368">
    <property type="component" value="Unassembled WGS sequence"/>
</dbReference>
<proteinExistence type="predicted"/>
<dbReference type="EMBL" id="JAUFQU010000092">
    <property type="protein sequence ID" value="MDN3710508.1"/>
    <property type="molecule type" value="Genomic_DNA"/>
</dbReference>
<reference evidence="2" key="1">
    <citation type="journal article" date="2019" name="Int. J. Syst. Evol. Microbiol.">
        <title>The Global Catalogue of Microorganisms (GCM) 10K type strain sequencing project: providing services to taxonomists for standard genome sequencing and annotation.</title>
        <authorList>
            <consortium name="The Broad Institute Genomics Platform"/>
            <consortium name="The Broad Institute Genome Sequencing Center for Infectious Disease"/>
            <person name="Wu L."/>
            <person name="Ma J."/>
        </authorList>
    </citation>
    <scope>NUCLEOTIDE SEQUENCE [LARGE SCALE GENOMIC DNA]</scope>
    <source>
        <strain evidence="2">CECT 7184</strain>
    </source>
</reference>
<keyword evidence="2" id="KW-1185">Reference proteome</keyword>
<accession>A0ABT8D0X7</accession>
<protein>
    <submittedName>
        <fullName evidence="1">Uncharacterized protein</fullName>
    </submittedName>
</protein>
<name>A0ABT8D0X7_9FLAO</name>